<name>A0A9W8YGR3_9PLEO</name>
<dbReference type="Proteomes" id="UP001140560">
    <property type="component" value="Unassembled WGS sequence"/>
</dbReference>
<comment type="caution">
    <text evidence="1">The sequence shown here is derived from an EMBL/GenBank/DDBJ whole genome shotgun (WGS) entry which is preliminary data.</text>
</comment>
<evidence type="ECO:0000313" key="1">
    <source>
        <dbReference type="EMBL" id="KAJ4377344.1"/>
    </source>
</evidence>
<sequence length="135" mass="15930">MSKADYAREEPQRVTRTRSWDRAVVFDPKDNSVDIRKKKDMDKISSKLLQLNWDWNEGRHLLGNHRYQQLELPKGRKKVSLFMDQDDKMRLKTDEKRSGDDVFLARLNLSHLGLTNWALFSLGYLSTLYVSTDLK</sequence>
<evidence type="ECO:0000313" key="2">
    <source>
        <dbReference type="Proteomes" id="UP001140560"/>
    </source>
</evidence>
<gene>
    <name evidence="1" type="ORF">N0V83_000169</name>
</gene>
<dbReference type="OrthoDB" id="5408618at2759"/>
<reference evidence="1" key="1">
    <citation type="submission" date="2022-10" db="EMBL/GenBank/DDBJ databases">
        <title>Tapping the CABI collections for fungal endophytes: first genome assemblies for Collariella, Neodidymelliopsis, Ascochyta clinopodiicola, Didymella pomorum, Didymosphaeria variabile, Neocosmospora piperis and Neocucurbitaria cava.</title>
        <authorList>
            <person name="Hill R."/>
        </authorList>
    </citation>
    <scope>NUCLEOTIDE SEQUENCE</scope>
    <source>
        <strain evidence="1">IMI 356814</strain>
    </source>
</reference>
<proteinExistence type="predicted"/>
<keyword evidence="2" id="KW-1185">Reference proteome</keyword>
<dbReference type="EMBL" id="JAPEUY010000001">
    <property type="protein sequence ID" value="KAJ4377344.1"/>
    <property type="molecule type" value="Genomic_DNA"/>
</dbReference>
<organism evidence="1 2">
    <name type="scientific">Neocucurbitaria cava</name>
    <dbReference type="NCBI Taxonomy" id="798079"/>
    <lineage>
        <taxon>Eukaryota</taxon>
        <taxon>Fungi</taxon>
        <taxon>Dikarya</taxon>
        <taxon>Ascomycota</taxon>
        <taxon>Pezizomycotina</taxon>
        <taxon>Dothideomycetes</taxon>
        <taxon>Pleosporomycetidae</taxon>
        <taxon>Pleosporales</taxon>
        <taxon>Pleosporineae</taxon>
        <taxon>Cucurbitariaceae</taxon>
        <taxon>Neocucurbitaria</taxon>
    </lineage>
</organism>
<protein>
    <submittedName>
        <fullName evidence="1">Uncharacterized protein</fullName>
    </submittedName>
</protein>
<accession>A0A9W8YGR3</accession>
<dbReference type="AlphaFoldDB" id="A0A9W8YGR3"/>